<evidence type="ECO:0000313" key="3">
    <source>
        <dbReference type="Proteomes" id="UP001461498"/>
    </source>
</evidence>
<comment type="caution">
    <text evidence="2">The sequence shown here is derived from an EMBL/GenBank/DDBJ whole genome shotgun (WGS) entry which is preliminary data.</text>
</comment>
<accession>A0AAW1CN69</accession>
<evidence type="ECO:0000313" key="2">
    <source>
        <dbReference type="EMBL" id="KAK9499871.1"/>
    </source>
</evidence>
<organism evidence="2 3">
    <name type="scientific">Rhynocoris fuscipes</name>
    <dbReference type="NCBI Taxonomy" id="488301"/>
    <lineage>
        <taxon>Eukaryota</taxon>
        <taxon>Metazoa</taxon>
        <taxon>Ecdysozoa</taxon>
        <taxon>Arthropoda</taxon>
        <taxon>Hexapoda</taxon>
        <taxon>Insecta</taxon>
        <taxon>Pterygota</taxon>
        <taxon>Neoptera</taxon>
        <taxon>Paraneoptera</taxon>
        <taxon>Hemiptera</taxon>
        <taxon>Heteroptera</taxon>
        <taxon>Panheteroptera</taxon>
        <taxon>Cimicomorpha</taxon>
        <taxon>Reduviidae</taxon>
        <taxon>Harpactorinae</taxon>
        <taxon>Harpactorini</taxon>
        <taxon>Rhynocoris</taxon>
    </lineage>
</organism>
<reference evidence="2 3" key="1">
    <citation type="submission" date="2022-12" db="EMBL/GenBank/DDBJ databases">
        <title>Chromosome-level genome assembly of true bugs.</title>
        <authorList>
            <person name="Ma L."/>
            <person name="Li H."/>
        </authorList>
    </citation>
    <scope>NUCLEOTIDE SEQUENCE [LARGE SCALE GENOMIC DNA]</scope>
    <source>
        <strain evidence="2">Lab_2022b</strain>
    </source>
</reference>
<sequence>MDEKSPRLRIQGGKKSGYKPTVDKRNDMKLMPVDLTQVPPRVQQLLNEPRNNTFPRKSIKKENKLEDSGQIQNNSSLFNRKIYDLPERKGRSRSYQRKVNDMNVMNKTVPPTEQPSQTKANEKYAMKQLRDEAVRKIGWKKDVIKIEALNEEPKRYIKKDRNVEQSLEAIRNKLAERLWDRNGLIKNGLMQKTKEDLKSVYNLCGRNSPNAWDLDENNRRHFAYR</sequence>
<protein>
    <submittedName>
        <fullName evidence="2">Uncharacterized protein</fullName>
    </submittedName>
</protein>
<dbReference type="Proteomes" id="UP001461498">
    <property type="component" value="Unassembled WGS sequence"/>
</dbReference>
<dbReference type="EMBL" id="JAPXFL010000011">
    <property type="protein sequence ID" value="KAK9499871.1"/>
    <property type="molecule type" value="Genomic_DNA"/>
</dbReference>
<proteinExistence type="predicted"/>
<evidence type="ECO:0000256" key="1">
    <source>
        <dbReference type="SAM" id="MobiDB-lite"/>
    </source>
</evidence>
<gene>
    <name evidence="2" type="ORF">O3M35_002824</name>
</gene>
<dbReference type="AlphaFoldDB" id="A0AAW1CN69"/>
<name>A0AAW1CN69_9HEMI</name>
<keyword evidence="3" id="KW-1185">Reference proteome</keyword>
<feature type="region of interest" description="Disordered" evidence="1">
    <location>
        <begin position="1"/>
        <end position="24"/>
    </location>
</feature>